<evidence type="ECO:0000256" key="3">
    <source>
        <dbReference type="ARBA" id="ARBA00012438"/>
    </source>
</evidence>
<feature type="compositionally biased region" description="Gly residues" evidence="14">
    <location>
        <begin position="2352"/>
        <end position="2362"/>
    </location>
</feature>
<keyword evidence="9" id="KW-0418">Kinase</keyword>
<dbReference type="Gene3D" id="1.10.287.130">
    <property type="match status" value="1"/>
</dbReference>
<dbReference type="SMART" id="SM00388">
    <property type="entry name" value="HisKA"/>
    <property type="match status" value="1"/>
</dbReference>
<feature type="region of interest" description="Disordered" evidence="14">
    <location>
        <begin position="586"/>
        <end position="611"/>
    </location>
</feature>
<evidence type="ECO:0000256" key="4">
    <source>
        <dbReference type="ARBA" id="ARBA00022475"/>
    </source>
</evidence>
<dbReference type="InterPro" id="IPR027417">
    <property type="entry name" value="P-loop_NTPase"/>
</dbReference>
<evidence type="ECO:0000256" key="9">
    <source>
        <dbReference type="ARBA" id="ARBA00022777"/>
    </source>
</evidence>
<keyword evidence="4" id="KW-1003">Cell membrane</keyword>
<dbReference type="CDD" id="cd00082">
    <property type="entry name" value="HisKA"/>
    <property type="match status" value="1"/>
</dbReference>
<dbReference type="Pfam" id="PF13185">
    <property type="entry name" value="GAF_2"/>
    <property type="match status" value="1"/>
</dbReference>
<dbReference type="Gene3D" id="3.30.565.10">
    <property type="entry name" value="Histidine kinase-like ATPase, C-terminal domain"/>
    <property type="match status" value="1"/>
</dbReference>
<dbReference type="EMBL" id="LVCJ01000024">
    <property type="protein sequence ID" value="OAL36107.1"/>
    <property type="molecule type" value="Genomic_DNA"/>
</dbReference>
<protein>
    <recommendedName>
        <fullName evidence="3">histidine kinase</fullName>
        <ecNumber evidence="3">2.7.13.3</ecNumber>
    </recommendedName>
</protein>
<keyword evidence="6" id="KW-0808">Transferase</keyword>
<keyword evidence="5 13" id="KW-0597">Phosphoprotein</keyword>
<evidence type="ECO:0000259" key="17">
    <source>
        <dbReference type="PROSITE" id="PS50110"/>
    </source>
</evidence>
<evidence type="ECO:0000256" key="7">
    <source>
        <dbReference type="ARBA" id="ARBA00022692"/>
    </source>
</evidence>
<evidence type="ECO:0000259" key="15">
    <source>
        <dbReference type="PROSITE" id="PS50011"/>
    </source>
</evidence>
<evidence type="ECO:0000259" key="16">
    <source>
        <dbReference type="PROSITE" id="PS50109"/>
    </source>
</evidence>
<feature type="domain" description="Protein kinase" evidence="15">
    <location>
        <begin position="149"/>
        <end position="440"/>
    </location>
</feature>
<dbReference type="FunFam" id="3.40.50.2300:FF:000285">
    <property type="entry name" value="Putative sensor histidine kinase/response regulator"/>
    <property type="match status" value="1"/>
</dbReference>
<dbReference type="SUPFAM" id="SSF52172">
    <property type="entry name" value="CheY-like"/>
    <property type="match status" value="1"/>
</dbReference>
<name>A0A178D349_9EURO</name>
<dbReference type="Gene3D" id="1.10.510.10">
    <property type="entry name" value="Transferase(Phosphotransferase) domain 1"/>
    <property type="match status" value="1"/>
</dbReference>
<reference evidence="18 19" key="1">
    <citation type="submission" date="2016-03" db="EMBL/GenBank/DDBJ databases">
        <title>The draft genome sequence of Fonsecaea nubica causative agent of cutaneous subcutaneous infection in human host.</title>
        <authorList>
            <person name="Costa F."/>
            <person name="Sybren D.H."/>
            <person name="Raittz R.T."/>
            <person name="Weiss V.A."/>
            <person name="Leao A.C."/>
            <person name="Gomes R."/>
            <person name="De Souza E.M."/>
            <person name="Pedrosa F.O."/>
            <person name="Steffens M.B."/>
            <person name="Bombassaro A."/>
            <person name="Tadra-Sfeir M.Z."/>
            <person name="Moreno L.F."/>
            <person name="Najafzadeh M.J."/>
            <person name="Felipe M.S."/>
            <person name="Teixeira M."/>
            <person name="Sun J."/>
            <person name="Xi L."/>
            <person name="Castro M.A."/>
            <person name="Vicente V.A."/>
        </authorList>
    </citation>
    <scope>NUCLEOTIDE SEQUENCE [LARGE SCALE GENOMIC DNA]</scope>
    <source>
        <strain evidence="18 19">CBS 269.64</strain>
    </source>
</reference>
<dbReference type="InterPro" id="IPR000719">
    <property type="entry name" value="Prot_kinase_dom"/>
</dbReference>
<dbReference type="GO" id="GO:0005886">
    <property type="term" value="C:plasma membrane"/>
    <property type="evidence" value="ECO:0007669"/>
    <property type="project" value="UniProtKB-SubCell"/>
</dbReference>
<dbReference type="FunFam" id="3.30.450.40:FF:000044">
    <property type="entry name" value="Putative sensor histidine kinase/response regulator"/>
    <property type="match status" value="1"/>
</dbReference>
<dbReference type="SMART" id="SM00387">
    <property type="entry name" value="HATPase_c"/>
    <property type="match status" value="1"/>
</dbReference>
<dbReference type="GO" id="GO:0009927">
    <property type="term" value="F:histidine phosphotransfer kinase activity"/>
    <property type="evidence" value="ECO:0007669"/>
    <property type="project" value="TreeGrafter"/>
</dbReference>
<feature type="domain" description="Histidine kinase" evidence="16">
    <location>
        <begin position="1934"/>
        <end position="2155"/>
    </location>
</feature>
<dbReference type="GeneID" id="34587939"/>
<keyword evidence="12" id="KW-0472">Membrane</keyword>
<comment type="subcellular location">
    <subcellularLocation>
        <location evidence="2">Cell membrane</location>
        <topology evidence="2">Multi-pass membrane protein</topology>
    </subcellularLocation>
</comment>
<dbReference type="InterPro" id="IPR011006">
    <property type="entry name" value="CheY-like_superfamily"/>
</dbReference>
<evidence type="ECO:0000256" key="5">
    <source>
        <dbReference type="ARBA" id="ARBA00022553"/>
    </source>
</evidence>
<dbReference type="FunFam" id="1.10.287.130:FF:000003">
    <property type="entry name" value="Histidine kinase"/>
    <property type="match status" value="1"/>
</dbReference>
<feature type="domain" description="Response regulatory" evidence="17">
    <location>
        <begin position="2206"/>
        <end position="2329"/>
    </location>
</feature>
<comment type="catalytic activity">
    <reaction evidence="1">
        <text>ATP + protein L-histidine = ADP + protein N-phospho-L-histidine.</text>
        <dbReference type="EC" id="2.7.13.3"/>
    </reaction>
</comment>
<evidence type="ECO:0000256" key="8">
    <source>
        <dbReference type="ARBA" id="ARBA00022741"/>
    </source>
</evidence>
<feature type="compositionally biased region" description="Basic residues" evidence="14">
    <location>
        <begin position="2382"/>
        <end position="2391"/>
    </location>
</feature>
<dbReference type="InterPro" id="IPR003594">
    <property type="entry name" value="HATPase_dom"/>
</dbReference>
<dbReference type="PROSITE" id="PS50011">
    <property type="entry name" value="PROTEIN_KINASE_DOM"/>
    <property type="match status" value="1"/>
</dbReference>
<dbReference type="GO" id="GO:0005524">
    <property type="term" value="F:ATP binding"/>
    <property type="evidence" value="ECO:0007669"/>
    <property type="project" value="UniProtKB-KW"/>
</dbReference>
<evidence type="ECO:0000256" key="10">
    <source>
        <dbReference type="ARBA" id="ARBA00022840"/>
    </source>
</evidence>
<dbReference type="InterPro" id="IPR001789">
    <property type="entry name" value="Sig_transdc_resp-reg_receiver"/>
</dbReference>
<dbReference type="Gene3D" id="3.30.450.40">
    <property type="match status" value="1"/>
</dbReference>
<dbReference type="InterPro" id="IPR004358">
    <property type="entry name" value="Sig_transdc_His_kin-like_C"/>
</dbReference>
<evidence type="ECO:0000256" key="13">
    <source>
        <dbReference type="PROSITE-ProRule" id="PRU00169"/>
    </source>
</evidence>
<dbReference type="FunFam" id="1.10.510.10:FF:000579">
    <property type="entry name" value="Sensor histidine kinase/response regulator, putative"/>
    <property type="match status" value="1"/>
</dbReference>
<comment type="caution">
    <text evidence="18">The sequence shown here is derived from an EMBL/GenBank/DDBJ whole genome shotgun (WGS) entry which is preliminary data.</text>
</comment>
<dbReference type="InterPro" id="IPR003661">
    <property type="entry name" value="HisK_dim/P_dom"/>
</dbReference>
<dbReference type="SUPFAM" id="SSF55874">
    <property type="entry name" value="ATPase domain of HSP90 chaperone/DNA topoisomerase II/histidine kinase"/>
    <property type="match status" value="1"/>
</dbReference>
<dbReference type="SUPFAM" id="SSF52540">
    <property type="entry name" value="P-loop containing nucleoside triphosphate hydrolases"/>
    <property type="match status" value="1"/>
</dbReference>
<feature type="compositionally biased region" description="Low complexity" evidence="14">
    <location>
        <begin position="491"/>
        <end position="501"/>
    </location>
</feature>
<feature type="region of interest" description="Disordered" evidence="14">
    <location>
        <begin position="2350"/>
        <end position="2493"/>
    </location>
</feature>
<dbReference type="SUPFAM" id="SSF55781">
    <property type="entry name" value="GAF domain-like"/>
    <property type="match status" value="1"/>
</dbReference>
<dbReference type="InterPro" id="IPR011009">
    <property type="entry name" value="Kinase-like_dom_sf"/>
</dbReference>
<evidence type="ECO:0000256" key="1">
    <source>
        <dbReference type="ARBA" id="ARBA00000085"/>
    </source>
</evidence>
<sequence>MPLLPTHTSGSTVSASSDLATMTTLFGDNVTLSSTPLASIPTRTPQPSITPPITNNAFAQSLRNLKHLWPMLMTFVAVTQFFVPFHTSYDHWHVYGVLHNPDVVNPRESISTLNSYSAPSGSTRSSPKLDPYRPALRHHHWSSISGTSTDSENLSSKGDPDPIWMPVVARISTHVLRLEREFYYNQAIVKDADPDCEHTVRPLEIFKLPTTPGDTRPIVVCVYEAPGKNYLREVLDMGPAFYGLNNHRMSVADGTPGERIPLQAFLDFAVGAAETLELLHHGANSVHGEVRSDTFHWNRETGAVKLANVGNGPRAFENLLSSEGWANLSREIGVKNKLHFIAPEQTGRLPAEPDSRTDIYSLGVLFWTLLTGQPAFDAETPIDIVQRVLTHRLPLVTAIRMDVPDAIAHIIAKMTQKQMDERYHSMSGLRYDLVQIQKYLGEGDQEKIKNYKVGQRDVSSFFILPTKQFGRHAETERITKIIDKAQKRHSASSARPSPSQHGLLSAGSNSSISDSRVDGAEEAPGSDDSSSFGFRESRSNSTTIGLDGAYTPAYSSKPNLNLLGKRTRGIADPRIAPLDVLSDRDSNFSGGLQPATDMLPGMMSRRRNSHKYKRRSKTEVISILGPAGVGKTALIKAVQPVIRRHGYFALGRFDRARPSPFEPLIKVMASLFRQIFSEKDVNTPYHEHLRAHVTPFWPILHSMLDLPSTLLDVTVLSKKLLVKTDTANQSINTEVPTIDSNGPKTHVIPPHQGTWDANDFLRGPANTKSIRLINTYMDVLRTICTGKLICVCLDDLQYADGESIELLMHIIRAKVPVVLMLSSRVEDGNVPEPMVKLLDLDSTNKIELANLREKHVFEYVAATMSQPVETVLPLAAVVYAKSEGNPFLVKDILQTCYQRNCLWYDWKESGWQFDLDKIFNEFSSEGCTDNGYLTRRLQELPPAARSILAWASLIGTTFSFKLIQSIVTGDFFYSSGRDQTHDATCPKRAKLINLSETDCINALQQLVNMYIINPGETDDEFRFAHGRYLKAANEMRECQNTTKMHFIIAQAMMTYLSQCKYNLYPLARHICLSADIVKERIPTRMRYRDVLWRGAQKAIETGAKPTGLWYYKTALQLLQDDKWNTDNPDVFYDETLQLHVNTAEIMYLQGEEAAALELLNETFSHARCSADKTRSYILKGRVLASQGNFMDAFVSQRECLAGLGLPLPEVTWEECDVEFKKLELRLQQLDKEALLTAPLSEDKTVIALGTVLSEALGALYWSNALLWYQLVIAFVNTILDRGVFIQAGVGFTMLGAAAIGRFKDIELGLSYGDLAQEFYTMFDDAWTRGRGWTLYTLFIGHYQTPVRNLLPILDSALEYSLSSGDKFVSILNVGSMALSRFWAGQDLGEVEAFCNYGPEEFDDWAKDRRGGTLLIIIRQVARALQGKTIAADAATLLDDEDHQTELWLDECGKYAANAQRSRDIYHAMSLVAYHLMGYHEYVVKKGRELLAGSLDELWSNRPTCGTRFYLGLSLIALAKEKPEEERGPYIEEAREMKRFIDDWGKVNDVNYFAWSRILESAISDITQVYYHVTSNLEMAIDHCQVHGFAMEEALAMEMQADFLLMRGAKRAGKVMIQEAIAAWNRINAAGKARQLQEKHEWLIKTATTSRTMDATTQTQDLHALTVGEDAQIQNKREYTNQWVQPKAAVATQTPQDVPGLGLDILDLTSILEFSRVISSELQINNLLSKMISVILESVGGQAEFCAIVIDSEDQGWCVAASADHETGVKTYPDGIPFSEVDDQAAQQITHYLLRTKETVFVHNVLEDDRFSNVGDAYLARNPHGRSIIAIPIIQADHLMGVIHLEGRPNAFTQRNMIVLNLLTNQVAISLGNALLYRKVRKVSASNASMVESQKRALVAAREAEAKAKKAEAEAMHNVKLKEEAAKAKSIFLANVSHELRTPLNGVIGMSELLKGTPLSKEQEQYADSIRVCADTLLTVINDILDFSKLEAGKMQMFTVPLNLKETITEVVRALAYTNQEHGLKTVEDLQIDDNLVLGDPVRLHQIFMNLLSNAYKFTPKGSVTVRARKNAETRDKVKITCSVADTGIGITQEQLTRLFQPFSQADSSTARSYGGSGLGLSICKAMIENVLGGKIWIESTPGVGTTVSFTLTFQKAPKNSSVPNEIQISAKDPDPMANWSQSASPETEQKTYSFCDLSKVPREELRVCIAEDNQINRKIAISFVNRLGLKCEAYEDGKLAYEALQTKSREGKPFHLVLMDVQMPVLDGYEATKAIRADPDPNVSRVLIIAMTASAIRGDREKCLEAGMNDYLAKPVRQTALKAMLDEYLHKSKGAAENFMKSSASKAATVGGANGAAEGGSKSGSSTPNGQDPPMSPIERPKLRRPFKRVMKKVEASVAEVSGETNNESKTTGAENGEAATPSPPSGKRATDELGKITSDQVTPKPALEIGISTTNGHVNGEVNGTGHDTEAVPLLTLTERPANTDHTKAEPS</sequence>
<keyword evidence="11" id="KW-1133">Transmembrane helix</keyword>
<evidence type="ECO:0000256" key="2">
    <source>
        <dbReference type="ARBA" id="ARBA00004651"/>
    </source>
</evidence>
<feature type="compositionally biased region" description="Polar residues" evidence="14">
    <location>
        <begin position="2403"/>
        <end position="2414"/>
    </location>
</feature>
<accession>A0A178D349</accession>
<dbReference type="InterPro" id="IPR041664">
    <property type="entry name" value="AAA_16"/>
</dbReference>
<dbReference type="SUPFAM" id="SSF56112">
    <property type="entry name" value="Protein kinase-like (PK-like)"/>
    <property type="match status" value="1"/>
</dbReference>
<dbReference type="PANTHER" id="PTHR43047:SF46">
    <property type="entry name" value="HISTIDINE KINASE_RESPONSE REGULATOR, PUTATIVE (AFU_ORTHOLOGUE AFUA_3G12550)-RELATED"/>
    <property type="match status" value="1"/>
</dbReference>
<dbReference type="InterPro" id="IPR003018">
    <property type="entry name" value="GAF"/>
</dbReference>
<dbReference type="InterPro" id="IPR036097">
    <property type="entry name" value="HisK_dim/P_sf"/>
</dbReference>
<dbReference type="FunFam" id="3.30.565.10:FF:000010">
    <property type="entry name" value="Sensor histidine kinase RcsC"/>
    <property type="match status" value="1"/>
</dbReference>
<dbReference type="InterPro" id="IPR036890">
    <property type="entry name" value="HATPase_C_sf"/>
</dbReference>
<evidence type="ECO:0000256" key="11">
    <source>
        <dbReference type="ARBA" id="ARBA00022989"/>
    </source>
</evidence>
<dbReference type="OrthoDB" id="60033at2759"/>
<feature type="region of interest" description="Disordered" evidence="14">
    <location>
        <begin position="484"/>
        <end position="538"/>
    </location>
</feature>
<dbReference type="PRINTS" id="PR00344">
    <property type="entry name" value="BCTRLSENSOR"/>
</dbReference>
<dbReference type="PROSITE" id="PS50109">
    <property type="entry name" value="HIS_KIN"/>
    <property type="match status" value="1"/>
</dbReference>
<evidence type="ECO:0000256" key="6">
    <source>
        <dbReference type="ARBA" id="ARBA00022679"/>
    </source>
</evidence>
<dbReference type="SMART" id="SM00448">
    <property type="entry name" value="REC"/>
    <property type="match status" value="1"/>
</dbReference>
<dbReference type="Proteomes" id="UP000185904">
    <property type="component" value="Unassembled WGS sequence"/>
</dbReference>
<dbReference type="Pfam" id="PF00072">
    <property type="entry name" value="Response_reg"/>
    <property type="match status" value="1"/>
</dbReference>
<feature type="compositionally biased region" description="Basic and acidic residues" evidence="14">
    <location>
        <begin position="2483"/>
        <end position="2493"/>
    </location>
</feature>
<keyword evidence="8" id="KW-0547">Nucleotide-binding</keyword>
<evidence type="ECO:0000313" key="18">
    <source>
        <dbReference type="EMBL" id="OAL36107.1"/>
    </source>
</evidence>
<dbReference type="RefSeq" id="XP_022501119.1">
    <property type="nucleotide sequence ID" value="XM_022642817.1"/>
</dbReference>
<dbReference type="EC" id="2.7.13.3" evidence="3"/>
<dbReference type="Pfam" id="PF13191">
    <property type="entry name" value="AAA_16"/>
    <property type="match status" value="1"/>
</dbReference>
<dbReference type="Pfam" id="PF00512">
    <property type="entry name" value="HisKA"/>
    <property type="match status" value="1"/>
</dbReference>
<dbReference type="CDD" id="cd16922">
    <property type="entry name" value="HATPase_EvgS-ArcB-TorS-like"/>
    <property type="match status" value="1"/>
</dbReference>
<feature type="modified residue" description="4-aspartylphosphate" evidence="13">
    <location>
        <position position="2260"/>
    </location>
</feature>
<evidence type="ECO:0000313" key="19">
    <source>
        <dbReference type="Proteomes" id="UP000185904"/>
    </source>
</evidence>
<keyword evidence="19" id="KW-1185">Reference proteome</keyword>
<dbReference type="InterPro" id="IPR005467">
    <property type="entry name" value="His_kinase_dom"/>
</dbReference>
<gene>
    <name evidence="18" type="ORF">AYO20_04521</name>
</gene>
<dbReference type="Pfam" id="PF02518">
    <property type="entry name" value="HATPase_c"/>
    <property type="match status" value="1"/>
</dbReference>
<dbReference type="Gene3D" id="3.40.50.2300">
    <property type="match status" value="1"/>
</dbReference>
<keyword evidence="7" id="KW-0812">Transmembrane</keyword>
<organism evidence="18 19">
    <name type="scientific">Fonsecaea nubica</name>
    <dbReference type="NCBI Taxonomy" id="856822"/>
    <lineage>
        <taxon>Eukaryota</taxon>
        <taxon>Fungi</taxon>
        <taxon>Dikarya</taxon>
        <taxon>Ascomycota</taxon>
        <taxon>Pezizomycotina</taxon>
        <taxon>Eurotiomycetes</taxon>
        <taxon>Chaetothyriomycetidae</taxon>
        <taxon>Chaetothyriales</taxon>
        <taxon>Herpotrichiellaceae</taxon>
        <taxon>Fonsecaea</taxon>
    </lineage>
</organism>
<dbReference type="SUPFAM" id="SSF47384">
    <property type="entry name" value="Homodimeric domain of signal transducing histidine kinase"/>
    <property type="match status" value="1"/>
</dbReference>
<dbReference type="InterPro" id="IPR029016">
    <property type="entry name" value="GAF-like_dom_sf"/>
</dbReference>
<evidence type="ECO:0000256" key="14">
    <source>
        <dbReference type="SAM" id="MobiDB-lite"/>
    </source>
</evidence>
<evidence type="ECO:0000256" key="12">
    <source>
        <dbReference type="ARBA" id="ARBA00023136"/>
    </source>
</evidence>
<dbReference type="PANTHER" id="PTHR43047">
    <property type="entry name" value="TWO-COMPONENT HISTIDINE PROTEIN KINASE"/>
    <property type="match status" value="1"/>
</dbReference>
<dbReference type="CDD" id="cd17546">
    <property type="entry name" value="REC_hyHK_CKI1_RcsC-like"/>
    <property type="match status" value="1"/>
</dbReference>
<proteinExistence type="predicted"/>
<dbReference type="PROSITE" id="PS50110">
    <property type="entry name" value="RESPONSE_REGULATORY"/>
    <property type="match status" value="1"/>
</dbReference>
<dbReference type="SMART" id="SM00065">
    <property type="entry name" value="GAF"/>
    <property type="match status" value="1"/>
</dbReference>
<keyword evidence="10" id="KW-0067">ATP-binding</keyword>
<dbReference type="GO" id="GO:0000155">
    <property type="term" value="F:phosphorelay sensor kinase activity"/>
    <property type="evidence" value="ECO:0007669"/>
    <property type="project" value="InterPro"/>
</dbReference>